<feature type="transmembrane region" description="Helical" evidence="3">
    <location>
        <begin position="1973"/>
        <end position="1995"/>
    </location>
</feature>
<reference evidence="4 5" key="1">
    <citation type="journal article" date="2015" name="Genome Biol. Evol.">
        <title>Comparative Genomics of a Bacterivorous Green Alga Reveals Evolutionary Causalities and Consequences of Phago-Mixotrophic Mode of Nutrition.</title>
        <authorList>
            <person name="Burns J.A."/>
            <person name="Paasch A."/>
            <person name="Narechania A."/>
            <person name="Kim E."/>
        </authorList>
    </citation>
    <scope>NUCLEOTIDE SEQUENCE [LARGE SCALE GENOMIC DNA]</scope>
    <source>
        <strain evidence="4 5">PLY_AMNH</strain>
    </source>
</reference>
<feature type="compositionally biased region" description="Low complexity" evidence="2">
    <location>
        <begin position="320"/>
        <end position="334"/>
    </location>
</feature>
<dbReference type="Proteomes" id="UP001190700">
    <property type="component" value="Unassembled WGS sequence"/>
</dbReference>
<evidence type="ECO:0000313" key="5">
    <source>
        <dbReference type="Proteomes" id="UP001190700"/>
    </source>
</evidence>
<evidence type="ECO:0000256" key="3">
    <source>
        <dbReference type="SAM" id="Phobius"/>
    </source>
</evidence>
<sequence>PPPWPLQGTNLTVAELTFRTHTTNGEDALAVINGTVQRLTTVDSDSNIYDLTSSTIVAGHGAVHIAGVNGTSPGSGRRLVAIPPAAPLLAAIPRRRLRQTSSCEVLGDTNADCLFDVADVLFLQQLLTQESPDLGALADWQRAQMDPTKDSYQAAFDVASCKGGPAYGTPCATLSDAQYLLYVLTNKYRFLQTASQDMLTVGVTGDNLHMMLRLRDGKSAAAASQVVVRFEVFTTQNSETLTAAQGTDWQATGVGTFMLTAANSGDGVYEAEVTHRGCGVVGEELKVAAIVQTFDETGDGSSPERHFPFYGSATEPFGASGAPATAITPSATSPCLRHLLTPPHRSTFTSAPPPHPHPRRPAAASISPPLPPPFPPPPPPAPPPFLPPPVPFTPPAISPEDFAQFAKDMLPAVYQSPGSPGFPTTATMYEGNSSFVRHWSLFNTLPPGTQGSYTVEFRVGHMTCVPPTHTLKLEPYQSSSFAVQRAAVAGLAAVVQTPALYYDRGDLSAWYSVTDAIGWAQVDVTWLRMTMTVTVADNSINVNCDAPHAFTGVGQCHLAGAELLPYFEEEVGTSVSISVEASYPFGAGEVARMADLSTVLAARYPDGGPVELSAAGLVLNLPCSPRFRGDAIAVAVTAHTGGDALSTFAFIVTFDAAVLSLVRYTGDAAFLTPTVSENPGELSVVSVGLAHGITDDVVTSDALPLGTISFQVDAGAEAGIHRAALSCVIKEMVTTATMTIEGTVNAVAQIDDAYGSSSQGRLEVEDVTPTGLLVTVDKAELYNTKVLSSFDHTAPDLDDDGDGEELWWVSSAVTVLQVPGRAKDDPVPKSTDCALDAALAETTPTASGCRVSVSAAGTAGGKLTVTASESMRGATVTARASMRVWFPQSAIFEVADSFLNRTDAMAATCGDSAYQGTVAHAMVVFGGADLADQPAVDMACIMALTSLDATVATTAFNTIAAVAPGTTMISAEGASSAVPVTPVMVTVSDLPAEVERLGVALVTEFEWDSVPAGVSWDDAANEMRSAVALRQTLTQEGAVGAVLLTVVWTDGQITDLPSPEGVSVVVHGAAAQQSLELVPEAELGTTGHMLEARVPTGASSGEAPDMLKAEWRDPCNAGVSLGAGDGYVKVQLAAPSYAAITAEHAAITADQDASAADPIRMPTSAMLRVTVYYEDGSSKDFTGDPRAVLTVTSGAHIGHLSNGAVKVNATYDIMAAGSGEVGVEVSFPDYVEGAGLTAATTVAVLGLASIEVLTTPYPAYSGSEDKAHSRLGRVQCSAQYQRASITVVAVLTNSSRYDTSAYSSVSVSPQGVDLANSANSKVHLAPVRAGTYTVTGAYQYAQGTTELARCTPPECGTGEANGKDRLCDACGAVEALLGSAGKSAWAWGWDSARWRGLIDFEVRGCREQIEVVDEAVMITEVTHATTWASESTFSAVAGASRQLAARAVFEDGTVLEDVVSGEQAQWLPAYELVAFSSDTTTAVTVGQSEDDTGTTKLLSNHHTPVQLTVEAVCATDPDAALPAPDTEEVHANLAPAENDADLGQEAGLQFPPTKVGGSFAAEVAVQVGSADLRLFSLEVHFDATQLRPTACEPGAQWLPYTFTCTVNDPEVGLDTILITGVELGATGVTGRAHVATVTMEVLVEASSGPTEMSGAVLSLRTSAVRIAAAYDMVAGVGSVNVRQQRRHLQSTQPRPRPRRRLLQTPGAGDKPGDINGDGKFDAFDIEAAMKWVAAAALHTDPSSLSTFQRQQLDPTLDYLRAPEDVSACPSGWTAGTPCPTSKDAQYLLYVYASFLRFVRISAEVGMEDLVTVPTAAGEMLKLAVTIQDRNGGAVTRANSTKALFELTLHNAVFSVGSAVQATSDGTAVTAEGPNINGTFTAECNGTGGAGFEAQTGVELAFIVRTFDQGLTSDHKRQFAFAGSSLAGSAFKAFSSFDLQSTQDTAEEPVPTPVPDGDETNESSEAEDLSVGSILGIVIAALLFLAATMLAAVYVLRRKKEETPDEVVMRPLPCSCRCSVFGSCTAPLSLVGHGLPGVKRVLSLYVTATWQTTGIVRSSIAYESMVCNPLHTILQKRLETEGADQQLSVEEMLAKMSPLELLSEVLQEAQGDISALQKLADSLQDEGAYQSVMQALQEARAILKQMVECTSLADEEFDLDNLLTLSAEVFKNIQEGQAVAQLHASDDVTNLQIKGTYDYSLQSQEDPENPSPRRLPKSPVRERQGSEFADLVAMIKKIKAAMKTVDQSNKQKRTSSISENVSDELRKKLLMRRMGADWASKARSESRAGGSPKLRTGSRAESQALVDNPLFKKKESDPETRTRGPSMGQTFSNMIDLLRRNTGGGQRKATMQSVDEEGEEEV</sequence>
<keyword evidence="3" id="KW-0812">Transmembrane</keyword>
<feature type="non-terminal residue" evidence="4">
    <location>
        <position position="1"/>
    </location>
</feature>
<dbReference type="Gene3D" id="2.60.40.680">
    <property type="match status" value="1"/>
</dbReference>
<keyword evidence="5" id="KW-1185">Reference proteome</keyword>
<keyword evidence="1" id="KW-0175">Coiled coil</keyword>
<comment type="caution">
    <text evidence="4">The sequence shown here is derived from an EMBL/GenBank/DDBJ whole genome shotgun (WGS) entry which is preliminary data.</text>
</comment>
<dbReference type="EMBL" id="LGRX02007747">
    <property type="protein sequence ID" value="KAK3274417.1"/>
    <property type="molecule type" value="Genomic_DNA"/>
</dbReference>
<feature type="region of interest" description="Disordered" evidence="2">
    <location>
        <begin position="320"/>
        <end position="393"/>
    </location>
</feature>
<feature type="region of interest" description="Disordered" evidence="2">
    <location>
        <begin position="1940"/>
        <end position="1966"/>
    </location>
</feature>
<feature type="coiled-coil region" evidence="1">
    <location>
        <begin position="2098"/>
        <end position="2125"/>
    </location>
</feature>
<name>A0AAE0GA70_9CHLO</name>
<protein>
    <submittedName>
        <fullName evidence="4">Uncharacterized protein</fullName>
    </submittedName>
</protein>
<evidence type="ECO:0000256" key="2">
    <source>
        <dbReference type="SAM" id="MobiDB-lite"/>
    </source>
</evidence>
<accession>A0AAE0GA70</accession>
<feature type="compositionally biased region" description="Pro residues" evidence="2">
    <location>
        <begin position="368"/>
        <end position="393"/>
    </location>
</feature>
<keyword evidence="3" id="KW-0472">Membrane</keyword>
<evidence type="ECO:0000256" key="1">
    <source>
        <dbReference type="SAM" id="Coils"/>
    </source>
</evidence>
<gene>
    <name evidence="4" type="ORF">CYMTET_17397</name>
</gene>
<feature type="region of interest" description="Disordered" evidence="2">
    <location>
        <begin position="2275"/>
        <end position="2361"/>
    </location>
</feature>
<evidence type="ECO:0000313" key="4">
    <source>
        <dbReference type="EMBL" id="KAK3274417.1"/>
    </source>
</evidence>
<feature type="compositionally biased region" description="Basic and acidic residues" evidence="2">
    <location>
        <begin position="2309"/>
        <end position="2321"/>
    </location>
</feature>
<proteinExistence type="predicted"/>
<organism evidence="4 5">
    <name type="scientific">Cymbomonas tetramitiformis</name>
    <dbReference type="NCBI Taxonomy" id="36881"/>
    <lineage>
        <taxon>Eukaryota</taxon>
        <taxon>Viridiplantae</taxon>
        <taxon>Chlorophyta</taxon>
        <taxon>Pyramimonadophyceae</taxon>
        <taxon>Pyramimonadales</taxon>
        <taxon>Pyramimonadaceae</taxon>
        <taxon>Cymbomonas</taxon>
    </lineage>
</organism>
<feature type="compositionally biased region" description="Acidic residues" evidence="2">
    <location>
        <begin position="1955"/>
        <end position="1966"/>
    </location>
</feature>
<keyword evidence="3" id="KW-1133">Transmembrane helix</keyword>
<feature type="region of interest" description="Disordered" evidence="2">
    <location>
        <begin position="1681"/>
        <end position="1715"/>
    </location>
</feature>
<feature type="region of interest" description="Disordered" evidence="2">
    <location>
        <begin position="2199"/>
        <end position="2222"/>
    </location>
</feature>